<dbReference type="GO" id="GO:0009279">
    <property type="term" value="C:cell outer membrane"/>
    <property type="evidence" value="ECO:0007669"/>
    <property type="project" value="UniProtKB-SubCell"/>
</dbReference>
<dbReference type="EMBL" id="QUMO01000002">
    <property type="protein sequence ID" value="REF87871.1"/>
    <property type="molecule type" value="Genomic_DNA"/>
</dbReference>
<proteinExistence type="inferred from homology"/>
<feature type="signal peptide" evidence="6">
    <location>
        <begin position="1"/>
        <end position="20"/>
    </location>
</feature>
<keyword evidence="2 6" id="KW-0732">Signal</keyword>
<evidence type="ECO:0000256" key="5">
    <source>
        <dbReference type="ARBA" id="ARBA00038306"/>
    </source>
</evidence>
<evidence type="ECO:0000256" key="1">
    <source>
        <dbReference type="ARBA" id="ARBA00004442"/>
    </source>
</evidence>
<gene>
    <name evidence="8" type="ORF">DES32_1503</name>
</gene>
<dbReference type="Gene3D" id="2.40.160.20">
    <property type="match status" value="1"/>
</dbReference>
<keyword evidence="3" id="KW-0472">Membrane</keyword>
<evidence type="ECO:0000256" key="3">
    <source>
        <dbReference type="ARBA" id="ARBA00023136"/>
    </source>
</evidence>
<keyword evidence="9" id="KW-1185">Reference proteome</keyword>
<keyword evidence="4" id="KW-0998">Cell outer membrane</keyword>
<protein>
    <submittedName>
        <fullName evidence="8">Outer membrane immunogenic protein</fullName>
    </submittedName>
</protein>
<dbReference type="AlphaFoldDB" id="A0A3D9YYY0"/>
<comment type="caution">
    <text evidence="8">The sequence shown here is derived from an EMBL/GenBank/DDBJ whole genome shotgun (WGS) entry which is preliminary data.</text>
</comment>
<evidence type="ECO:0000313" key="9">
    <source>
        <dbReference type="Proteomes" id="UP000256900"/>
    </source>
</evidence>
<organism evidence="8 9">
    <name type="scientific">Methylovirgula ligni</name>
    <dbReference type="NCBI Taxonomy" id="569860"/>
    <lineage>
        <taxon>Bacteria</taxon>
        <taxon>Pseudomonadati</taxon>
        <taxon>Pseudomonadota</taxon>
        <taxon>Alphaproteobacteria</taxon>
        <taxon>Hyphomicrobiales</taxon>
        <taxon>Beijerinckiaceae</taxon>
        <taxon>Methylovirgula</taxon>
    </lineage>
</organism>
<evidence type="ECO:0000256" key="2">
    <source>
        <dbReference type="ARBA" id="ARBA00022729"/>
    </source>
</evidence>
<dbReference type="Proteomes" id="UP000256900">
    <property type="component" value="Unassembled WGS sequence"/>
</dbReference>
<dbReference type="PANTHER" id="PTHR34001">
    <property type="entry name" value="BLL7405 PROTEIN"/>
    <property type="match status" value="1"/>
</dbReference>
<feature type="chain" id="PRO_5017787290" evidence="6">
    <location>
        <begin position="21"/>
        <end position="235"/>
    </location>
</feature>
<evidence type="ECO:0000259" key="7">
    <source>
        <dbReference type="Pfam" id="PF13505"/>
    </source>
</evidence>
<feature type="domain" description="Outer membrane protein beta-barrel" evidence="7">
    <location>
        <begin position="31"/>
        <end position="235"/>
    </location>
</feature>
<accession>A0A3D9YYY0</accession>
<evidence type="ECO:0000313" key="8">
    <source>
        <dbReference type="EMBL" id="REF87871.1"/>
    </source>
</evidence>
<name>A0A3D9YYY0_9HYPH</name>
<dbReference type="PANTHER" id="PTHR34001:SF3">
    <property type="entry name" value="BLL7405 PROTEIN"/>
    <property type="match status" value="1"/>
</dbReference>
<reference evidence="8 9" key="1">
    <citation type="submission" date="2018-08" db="EMBL/GenBank/DDBJ databases">
        <title>Genomic Encyclopedia of Type Strains, Phase IV (KMG-IV): sequencing the most valuable type-strain genomes for metagenomic binning, comparative biology and taxonomic classification.</title>
        <authorList>
            <person name="Goeker M."/>
        </authorList>
    </citation>
    <scope>NUCLEOTIDE SEQUENCE [LARGE SCALE GENOMIC DNA]</scope>
    <source>
        <strain evidence="8 9">BW863</strain>
    </source>
</reference>
<evidence type="ECO:0000256" key="6">
    <source>
        <dbReference type="SAM" id="SignalP"/>
    </source>
</evidence>
<dbReference type="SUPFAM" id="SSF56925">
    <property type="entry name" value="OMPA-like"/>
    <property type="match status" value="1"/>
</dbReference>
<dbReference type="Pfam" id="PF13505">
    <property type="entry name" value="OMP_b-brl"/>
    <property type="match status" value="1"/>
</dbReference>
<comment type="similarity">
    <text evidence="5">Belongs to the Omp25/RopB family.</text>
</comment>
<dbReference type="InterPro" id="IPR051692">
    <property type="entry name" value="OMP-like"/>
</dbReference>
<dbReference type="InterPro" id="IPR011250">
    <property type="entry name" value="OMP/PagP_B-barrel"/>
</dbReference>
<dbReference type="InterPro" id="IPR027385">
    <property type="entry name" value="Beta-barrel_OMP"/>
</dbReference>
<sequence length="235" mass="24852">MKKLIGCAALLCVLSGSAFAADLPNEKGAPAYVPVAPAFSWTGFYGGIYGGYGWDSAHYNFDDSPPNPTVSGNGGLVGGDFGYNVQLWGNFVIGGEGDIAWSHLSGNTDLGDSGFYHTDIGWIGSVTAKIGYSFDRVLIFADGGGAFAGINHSNADFSGDLGSQATYDTVNPGWTVGGGLEYAFTDHITANVNYHYYDFGTKGSPTTFVDDGFYWYSHTLHVTAQTATAGINYKF</sequence>
<evidence type="ECO:0000256" key="4">
    <source>
        <dbReference type="ARBA" id="ARBA00023237"/>
    </source>
</evidence>
<comment type="subcellular location">
    <subcellularLocation>
        <location evidence="1">Cell outer membrane</location>
    </subcellularLocation>
</comment>